<dbReference type="Gene3D" id="1.25.40.420">
    <property type="match status" value="1"/>
</dbReference>
<keyword evidence="3" id="KW-1185">Reference proteome</keyword>
<name>A0A8T0EC95_ARGBR</name>
<dbReference type="PANTHER" id="PTHR24413">
    <property type="entry name" value="SPECKLE-TYPE POZ PROTEIN"/>
    <property type="match status" value="1"/>
</dbReference>
<dbReference type="InterPro" id="IPR011333">
    <property type="entry name" value="SKP1/BTB/POZ_sf"/>
</dbReference>
<dbReference type="Gene3D" id="3.30.710.10">
    <property type="entry name" value="Potassium Channel Kv1.1, Chain A"/>
    <property type="match status" value="1"/>
</dbReference>
<dbReference type="CDD" id="cd00121">
    <property type="entry name" value="MATH"/>
    <property type="match status" value="1"/>
</dbReference>
<evidence type="ECO:0000313" key="3">
    <source>
        <dbReference type="Proteomes" id="UP000807504"/>
    </source>
</evidence>
<sequence>MANKAGNQRKCFTFFWKLKNARYCWQKDEQYIQSPIFVVDQIMKSKWALLLYPRYGKDNIGFQLHKLPDSKETPVEIYYEIALISLNGTISNSINREKRIFDDKSTRGSLWRVKRENALPVRSAFHQRDILTYCCRIWKTVGEFSENVQCIARTRVEVEKRLFTWNIAKFSVFQSGQSYVIKSLKSNKKRMSVRLFLTPDEKLHFRTTVYDKRIKYSGFHFCAVDIFKNTIADLRDEIWYDALNESKSFELKMLLTKKKLMEMKNIYLPNDVLSFKCKCVMTFETISDETEGITCDYIAFENYELDNCSSNDEDILSVSKNVLNESFELLLKEEPLYKSIMIDNLQSLISNGSLSDIKLKTRTRTYSAHMFILSARSPVFKAMFSSKVETNNGCVDIEDLDDDTVTGLLRYIYKSEVKELDWDTASKLYVGADKYQILALKDICSSYLKANLSVTNACGALLLADMHQNDELKGIVQSFILKNSKIIMSSEHWEKLMKTKVQLAAETMHLSFKN</sequence>
<dbReference type="Gene3D" id="2.60.210.10">
    <property type="entry name" value="Apoptosis, Tumor Necrosis Factor Receptor Associated Protein 2, Chain A"/>
    <property type="match status" value="1"/>
</dbReference>
<organism evidence="2 3">
    <name type="scientific">Argiope bruennichi</name>
    <name type="common">Wasp spider</name>
    <name type="synonym">Aranea bruennichi</name>
    <dbReference type="NCBI Taxonomy" id="94029"/>
    <lineage>
        <taxon>Eukaryota</taxon>
        <taxon>Metazoa</taxon>
        <taxon>Ecdysozoa</taxon>
        <taxon>Arthropoda</taxon>
        <taxon>Chelicerata</taxon>
        <taxon>Arachnida</taxon>
        <taxon>Araneae</taxon>
        <taxon>Araneomorphae</taxon>
        <taxon>Entelegynae</taxon>
        <taxon>Araneoidea</taxon>
        <taxon>Araneidae</taxon>
        <taxon>Argiope</taxon>
    </lineage>
</organism>
<dbReference type="InterPro" id="IPR000210">
    <property type="entry name" value="BTB/POZ_dom"/>
</dbReference>
<dbReference type="InterPro" id="IPR002083">
    <property type="entry name" value="MATH/TRAF_dom"/>
</dbReference>
<reference evidence="2" key="1">
    <citation type="journal article" date="2020" name="bioRxiv">
        <title>Chromosome-level reference genome of the European wasp spider Argiope bruennichi: a resource for studies on range expansion and evolutionary adaptation.</title>
        <authorList>
            <person name="Sheffer M.M."/>
            <person name="Hoppe A."/>
            <person name="Krehenwinkel H."/>
            <person name="Uhl G."/>
            <person name="Kuss A.W."/>
            <person name="Jensen L."/>
            <person name="Jensen C."/>
            <person name="Gillespie R.G."/>
            <person name="Hoff K.J."/>
            <person name="Prost S."/>
        </authorList>
    </citation>
    <scope>NUCLEOTIDE SEQUENCE</scope>
</reference>
<protein>
    <submittedName>
        <fullName evidence="2">TD and POZ domain-containing protein 5</fullName>
    </submittedName>
</protein>
<dbReference type="Pfam" id="PF00651">
    <property type="entry name" value="BTB"/>
    <property type="match status" value="1"/>
</dbReference>
<dbReference type="EMBL" id="JABXBU010002228">
    <property type="protein sequence ID" value="KAF8770253.1"/>
    <property type="molecule type" value="Genomic_DNA"/>
</dbReference>
<dbReference type="SMART" id="SM00225">
    <property type="entry name" value="BTB"/>
    <property type="match status" value="1"/>
</dbReference>
<feature type="domain" description="BTB" evidence="1">
    <location>
        <begin position="355"/>
        <end position="421"/>
    </location>
</feature>
<dbReference type="SUPFAM" id="SSF49599">
    <property type="entry name" value="TRAF domain-like"/>
    <property type="match status" value="1"/>
</dbReference>
<comment type="caution">
    <text evidence="2">The sequence shown here is derived from an EMBL/GenBank/DDBJ whole genome shotgun (WGS) entry which is preliminary data.</text>
</comment>
<dbReference type="SUPFAM" id="SSF54695">
    <property type="entry name" value="POZ domain"/>
    <property type="match status" value="1"/>
</dbReference>
<gene>
    <name evidence="2" type="ORF">HNY73_017809</name>
</gene>
<dbReference type="InterPro" id="IPR008974">
    <property type="entry name" value="TRAF-like"/>
</dbReference>
<dbReference type="AlphaFoldDB" id="A0A8T0EC95"/>
<reference evidence="2" key="2">
    <citation type="submission" date="2020-06" db="EMBL/GenBank/DDBJ databases">
        <authorList>
            <person name="Sheffer M."/>
        </authorList>
    </citation>
    <scope>NUCLEOTIDE SEQUENCE</scope>
</reference>
<dbReference type="GO" id="GO:0030163">
    <property type="term" value="P:protein catabolic process"/>
    <property type="evidence" value="ECO:0007669"/>
    <property type="project" value="UniProtKB-ARBA"/>
</dbReference>
<evidence type="ECO:0000259" key="1">
    <source>
        <dbReference type="PROSITE" id="PS50097"/>
    </source>
</evidence>
<accession>A0A8T0EC95</accession>
<dbReference type="PROSITE" id="PS50097">
    <property type="entry name" value="BTB"/>
    <property type="match status" value="1"/>
</dbReference>
<proteinExistence type="predicted"/>
<dbReference type="Proteomes" id="UP000807504">
    <property type="component" value="Unassembled WGS sequence"/>
</dbReference>
<evidence type="ECO:0000313" key="2">
    <source>
        <dbReference type="EMBL" id="KAF8770253.1"/>
    </source>
</evidence>